<proteinExistence type="predicted"/>
<reference evidence="2" key="2">
    <citation type="submission" date="2022-03" db="EMBL/GenBank/DDBJ databases">
        <title>Draft title - Genomic analysis of global carrot germplasm unveils the trajectory of domestication and the origin of high carotenoid orange carrot.</title>
        <authorList>
            <person name="Iorizzo M."/>
            <person name="Ellison S."/>
            <person name="Senalik D."/>
            <person name="Macko-Podgorni A."/>
            <person name="Grzebelus D."/>
            <person name="Bostan H."/>
            <person name="Rolling W."/>
            <person name="Curaba J."/>
            <person name="Simon P."/>
        </authorList>
    </citation>
    <scope>NUCLEOTIDE SEQUENCE</scope>
    <source>
        <tissue evidence="2">Leaf</tissue>
    </source>
</reference>
<accession>A0A166IP76</accession>
<reference evidence="1" key="1">
    <citation type="journal article" date="2016" name="Nat. Genet.">
        <title>A high-quality carrot genome assembly provides new insights into carotenoid accumulation and asterid genome evolution.</title>
        <authorList>
            <person name="Iorizzo M."/>
            <person name="Ellison S."/>
            <person name="Senalik D."/>
            <person name="Zeng P."/>
            <person name="Satapoomin P."/>
            <person name="Huang J."/>
            <person name="Bowman M."/>
            <person name="Iovene M."/>
            <person name="Sanseverino W."/>
            <person name="Cavagnaro P."/>
            <person name="Yildiz M."/>
            <person name="Macko-Podgorni A."/>
            <person name="Moranska E."/>
            <person name="Grzebelus E."/>
            <person name="Grzebelus D."/>
            <person name="Ashrafi H."/>
            <person name="Zheng Z."/>
            <person name="Cheng S."/>
            <person name="Spooner D."/>
            <person name="Van Deynze A."/>
            <person name="Simon P."/>
        </authorList>
    </citation>
    <scope>NUCLEOTIDE SEQUENCE [LARGE SCALE GENOMIC DNA]</scope>
    <source>
        <tissue evidence="1">Leaf</tissue>
    </source>
</reference>
<sequence>MSPVQTWFNKLEAVAHVANVFFDELAYQVTRQKVENHRKLGFNHSTCQLQRCPSIALDLLLNFLTNAFLPKSPGQNDHMPILYREN</sequence>
<organism evidence="1">
    <name type="scientific">Daucus carota subsp. sativus</name>
    <name type="common">Carrot</name>
    <dbReference type="NCBI Taxonomy" id="79200"/>
    <lineage>
        <taxon>Eukaryota</taxon>
        <taxon>Viridiplantae</taxon>
        <taxon>Streptophyta</taxon>
        <taxon>Embryophyta</taxon>
        <taxon>Tracheophyta</taxon>
        <taxon>Spermatophyta</taxon>
        <taxon>Magnoliopsida</taxon>
        <taxon>eudicotyledons</taxon>
        <taxon>Gunneridae</taxon>
        <taxon>Pentapetalae</taxon>
        <taxon>asterids</taxon>
        <taxon>campanulids</taxon>
        <taxon>Apiales</taxon>
        <taxon>Apiaceae</taxon>
        <taxon>Apioideae</taxon>
        <taxon>Scandiceae</taxon>
        <taxon>Daucinae</taxon>
        <taxon>Daucus</taxon>
        <taxon>Daucus sect. Daucus</taxon>
    </lineage>
</organism>
<keyword evidence="3" id="KW-1185">Reference proteome</keyword>
<evidence type="ECO:0008006" key="4">
    <source>
        <dbReference type="Google" id="ProtNLM"/>
    </source>
</evidence>
<name>A0A166IP76_DAUCS</name>
<dbReference type="EMBL" id="LNRQ01000001">
    <property type="protein sequence ID" value="KZN11339.1"/>
    <property type="molecule type" value="Genomic_DNA"/>
</dbReference>
<dbReference type="Gramene" id="KZN11339">
    <property type="protein sequence ID" value="KZN11339"/>
    <property type="gene ID" value="DCAR_003995"/>
</dbReference>
<evidence type="ECO:0000313" key="3">
    <source>
        <dbReference type="Proteomes" id="UP000077755"/>
    </source>
</evidence>
<dbReference type="Proteomes" id="UP000077755">
    <property type="component" value="Chromosome 1"/>
</dbReference>
<dbReference type="AlphaFoldDB" id="A0A166IP76"/>
<protein>
    <recommendedName>
        <fullName evidence="4">Rx N-terminal domain-containing protein</fullName>
    </recommendedName>
</protein>
<evidence type="ECO:0000313" key="1">
    <source>
        <dbReference type="EMBL" id="KZN11339.1"/>
    </source>
</evidence>
<gene>
    <name evidence="1" type="ORF">DCAR_003995</name>
    <name evidence="2" type="ORF">DCAR_0104256</name>
</gene>
<dbReference type="EMBL" id="CP093343">
    <property type="protein sequence ID" value="WOG85069.1"/>
    <property type="molecule type" value="Genomic_DNA"/>
</dbReference>
<evidence type="ECO:0000313" key="2">
    <source>
        <dbReference type="EMBL" id="WOG85069.1"/>
    </source>
</evidence>